<feature type="non-terminal residue" evidence="7">
    <location>
        <position position="236"/>
    </location>
</feature>
<evidence type="ECO:0000256" key="3">
    <source>
        <dbReference type="ARBA" id="ARBA00022825"/>
    </source>
</evidence>
<evidence type="ECO:0000256" key="2">
    <source>
        <dbReference type="ARBA" id="ARBA00022801"/>
    </source>
</evidence>
<dbReference type="SMART" id="SM00020">
    <property type="entry name" value="Tryp_SPc"/>
    <property type="match status" value="1"/>
</dbReference>
<keyword evidence="2 5" id="KW-0378">Hydrolase</keyword>
<dbReference type="EMBL" id="KL447875">
    <property type="protein sequence ID" value="KFO78143.1"/>
    <property type="molecule type" value="Genomic_DNA"/>
</dbReference>
<evidence type="ECO:0000313" key="8">
    <source>
        <dbReference type="Proteomes" id="UP000053760"/>
    </source>
</evidence>
<dbReference type="PRINTS" id="PR00722">
    <property type="entry name" value="CHYMOTRYPSIN"/>
</dbReference>
<keyword evidence="8" id="KW-1185">Reference proteome</keyword>
<dbReference type="PANTHER" id="PTHR24252:SF16">
    <property type="entry name" value="TRANSMEMBRANE SERINE PROTEASE 15"/>
    <property type="match status" value="1"/>
</dbReference>
<dbReference type="CDD" id="cd00190">
    <property type="entry name" value="Tryp_SPc"/>
    <property type="match status" value="1"/>
</dbReference>
<dbReference type="STRING" id="55661.A0A091G869"/>
<name>A0A091G869_CUCCA</name>
<dbReference type="PANTHER" id="PTHR24252">
    <property type="entry name" value="ACROSIN-RELATED"/>
    <property type="match status" value="1"/>
</dbReference>
<evidence type="ECO:0000313" key="7">
    <source>
        <dbReference type="EMBL" id="KFO78143.1"/>
    </source>
</evidence>
<gene>
    <name evidence="7" type="ORF">N303_11687</name>
</gene>
<evidence type="ECO:0000256" key="1">
    <source>
        <dbReference type="ARBA" id="ARBA00022670"/>
    </source>
</evidence>
<dbReference type="PROSITE" id="PS50240">
    <property type="entry name" value="TRYPSIN_DOM"/>
    <property type="match status" value="1"/>
</dbReference>
<dbReference type="InterPro" id="IPR001254">
    <property type="entry name" value="Trypsin_dom"/>
</dbReference>
<evidence type="ECO:0000256" key="5">
    <source>
        <dbReference type="RuleBase" id="RU363034"/>
    </source>
</evidence>
<dbReference type="InterPro" id="IPR043504">
    <property type="entry name" value="Peptidase_S1_PA_chymotrypsin"/>
</dbReference>
<feature type="domain" description="Peptidase S1" evidence="6">
    <location>
        <begin position="2"/>
        <end position="236"/>
    </location>
</feature>
<dbReference type="PROSITE" id="PS00134">
    <property type="entry name" value="TRYPSIN_HIS"/>
    <property type="match status" value="1"/>
</dbReference>
<evidence type="ECO:0000256" key="4">
    <source>
        <dbReference type="ARBA" id="ARBA00023157"/>
    </source>
</evidence>
<dbReference type="FunFam" id="2.40.10.10:FF:000003">
    <property type="entry name" value="Transmembrane serine protease 3"/>
    <property type="match status" value="1"/>
</dbReference>
<reference evidence="7 8" key="1">
    <citation type="submission" date="2014-04" db="EMBL/GenBank/DDBJ databases">
        <title>Genome evolution of avian class.</title>
        <authorList>
            <person name="Zhang G."/>
            <person name="Li C."/>
        </authorList>
    </citation>
    <scope>NUCLEOTIDE SEQUENCE [LARGE SCALE GENOMIC DNA]</scope>
    <source>
        <strain evidence="7">BGI_N303</strain>
    </source>
</reference>
<feature type="non-terminal residue" evidence="7">
    <location>
        <position position="1"/>
    </location>
</feature>
<organism evidence="7 8">
    <name type="scientific">Cuculus canorus</name>
    <name type="common">Common cuckoo</name>
    <dbReference type="NCBI Taxonomy" id="55661"/>
    <lineage>
        <taxon>Eukaryota</taxon>
        <taxon>Metazoa</taxon>
        <taxon>Chordata</taxon>
        <taxon>Craniata</taxon>
        <taxon>Vertebrata</taxon>
        <taxon>Euteleostomi</taxon>
        <taxon>Archelosauria</taxon>
        <taxon>Archosauria</taxon>
        <taxon>Dinosauria</taxon>
        <taxon>Saurischia</taxon>
        <taxon>Theropoda</taxon>
        <taxon>Coelurosauria</taxon>
        <taxon>Aves</taxon>
        <taxon>Neognathae</taxon>
        <taxon>Neoaves</taxon>
        <taxon>Otidimorphae</taxon>
        <taxon>Cuculiformes</taxon>
        <taxon>Cuculidae</taxon>
        <taxon>Cuculus</taxon>
    </lineage>
</organism>
<keyword evidence="4" id="KW-1015">Disulfide bond</keyword>
<dbReference type="GO" id="GO:0004252">
    <property type="term" value="F:serine-type endopeptidase activity"/>
    <property type="evidence" value="ECO:0007669"/>
    <property type="project" value="InterPro"/>
</dbReference>
<dbReference type="Pfam" id="PF00089">
    <property type="entry name" value="Trypsin"/>
    <property type="match status" value="1"/>
</dbReference>
<accession>A0A091G869</accession>
<dbReference type="Gene3D" id="2.40.10.10">
    <property type="entry name" value="Trypsin-like serine proteases"/>
    <property type="match status" value="2"/>
</dbReference>
<dbReference type="Proteomes" id="UP000053760">
    <property type="component" value="Unassembled WGS sequence"/>
</dbReference>
<keyword evidence="3 5" id="KW-0720">Serine protease</keyword>
<dbReference type="AlphaFoldDB" id="A0A091G869"/>
<dbReference type="InterPro" id="IPR018114">
    <property type="entry name" value="TRYPSIN_HIS"/>
</dbReference>
<proteinExistence type="predicted"/>
<evidence type="ECO:0000259" key="6">
    <source>
        <dbReference type="PROSITE" id="PS50240"/>
    </source>
</evidence>
<dbReference type="InterPro" id="IPR001314">
    <property type="entry name" value="Peptidase_S1A"/>
</dbReference>
<sequence>RIAGGNDARRMAWPWIISLHFNSKPLCGASLISHEWLVTAAHCVYGRQLKPSQWKAVLGLYDQSDTTEPSIVVQIIDQIIINPHYMKTTKDSEIALMHLQNKVQYTDYIQPICLPEKNQQFLPGIHCSIAGWGGITNGDCSSNILQEAEVPLISNEKCQQWMPEYSITENMICAGYEMGGVDSCKGDSGGPLTYEDGNKWVLVGVTSFGSPCALPKRPGVYVRVSMFVDWIKNIIY</sequence>
<dbReference type="InterPro" id="IPR009003">
    <property type="entry name" value="Peptidase_S1_PA"/>
</dbReference>
<dbReference type="PROSITE" id="PS00135">
    <property type="entry name" value="TRYPSIN_SER"/>
    <property type="match status" value="1"/>
</dbReference>
<dbReference type="GO" id="GO:0006508">
    <property type="term" value="P:proteolysis"/>
    <property type="evidence" value="ECO:0007669"/>
    <property type="project" value="UniProtKB-KW"/>
</dbReference>
<keyword evidence="1 5" id="KW-0645">Protease</keyword>
<dbReference type="InterPro" id="IPR033116">
    <property type="entry name" value="TRYPSIN_SER"/>
</dbReference>
<dbReference type="SUPFAM" id="SSF50494">
    <property type="entry name" value="Trypsin-like serine proteases"/>
    <property type="match status" value="1"/>
</dbReference>
<protein>
    <submittedName>
        <fullName evidence="7">Enteropeptidase</fullName>
    </submittedName>
</protein>